<protein>
    <submittedName>
        <fullName evidence="2">Uncharacterized protein</fullName>
    </submittedName>
</protein>
<name>A0A6A6DXD9_9PEZI</name>
<sequence>MMPQDYPCFETNNGPYQLVEILALNLRRIPSLRSGLTALILLVSTLLLQFSSTALLSDLGPGVILTGTQTPPAFYYRKSRSWYLYQVGNNSISKPPSYPTFAEVAGSAETVDPASGLIDTAKTVRALLPLILPSDRTLLVNYSGMATVVELGVSCFRPEVKASLFTDQGSPRMWGTINPQIPGLTREPDLFFNCTVPLRMGDDVFGGAAEKRAAKEWATAKCLLDSRSDPTVSNFVSSNDTLLIFNMTRGYADVYGNNGNQNARIYNASTSSVDDPWAQLSYRLNSMDMNLAMTICVPQMKISNRKIDAYSDANRTEPVLGWDPNAADYRSEGVRRQLGALPGSKLSVEERGLLRLSNDDRPGPSNNTELLSDMLWTLNLEYNVTTAMCTHGCYFYPDGYYRVEYIHRAQVAVFQDILTTTRNPAQALLAHYFTLLQMAYYDALPEFDDPANATARFYVPVTMPVRWRGFTAVVTILSVHFVCVLVSTVFFLDGTRLSLLGSAWQAVAQVAIGEAEGVVAKASMATDGEIKKETEGARSSGRACGQKTHVGLMITGNGTRAGLFRRLGHV</sequence>
<keyword evidence="1" id="KW-0472">Membrane</keyword>
<dbReference type="EMBL" id="ML994645">
    <property type="protein sequence ID" value="KAF2182919.1"/>
    <property type="molecule type" value="Genomic_DNA"/>
</dbReference>
<dbReference type="AlphaFoldDB" id="A0A6A6DXD9"/>
<organism evidence="2 3">
    <name type="scientific">Zopfia rhizophila CBS 207.26</name>
    <dbReference type="NCBI Taxonomy" id="1314779"/>
    <lineage>
        <taxon>Eukaryota</taxon>
        <taxon>Fungi</taxon>
        <taxon>Dikarya</taxon>
        <taxon>Ascomycota</taxon>
        <taxon>Pezizomycotina</taxon>
        <taxon>Dothideomycetes</taxon>
        <taxon>Dothideomycetes incertae sedis</taxon>
        <taxon>Zopfiaceae</taxon>
        <taxon>Zopfia</taxon>
    </lineage>
</organism>
<dbReference type="Proteomes" id="UP000800200">
    <property type="component" value="Unassembled WGS sequence"/>
</dbReference>
<keyword evidence="1" id="KW-1133">Transmembrane helix</keyword>
<keyword evidence="1" id="KW-0812">Transmembrane</keyword>
<accession>A0A6A6DXD9</accession>
<proteinExistence type="predicted"/>
<evidence type="ECO:0000313" key="3">
    <source>
        <dbReference type="Proteomes" id="UP000800200"/>
    </source>
</evidence>
<reference evidence="2" key="1">
    <citation type="journal article" date="2020" name="Stud. Mycol.">
        <title>101 Dothideomycetes genomes: a test case for predicting lifestyles and emergence of pathogens.</title>
        <authorList>
            <person name="Haridas S."/>
            <person name="Albert R."/>
            <person name="Binder M."/>
            <person name="Bloem J."/>
            <person name="Labutti K."/>
            <person name="Salamov A."/>
            <person name="Andreopoulos B."/>
            <person name="Baker S."/>
            <person name="Barry K."/>
            <person name="Bills G."/>
            <person name="Bluhm B."/>
            <person name="Cannon C."/>
            <person name="Castanera R."/>
            <person name="Culley D."/>
            <person name="Daum C."/>
            <person name="Ezra D."/>
            <person name="Gonzalez J."/>
            <person name="Henrissat B."/>
            <person name="Kuo A."/>
            <person name="Liang C."/>
            <person name="Lipzen A."/>
            <person name="Lutzoni F."/>
            <person name="Magnuson J."/>
            <person name="Mondo S."/>
            <person name="Nolan M."/>
            <person name="Ohm R."/>
            <person name="Pangilinan J."/>
            <person name="Park H.-J."/>
            <person name="Ramirez L."/>
            <person name="Alfaro M."/>
            <person name="Sun H."/>
            <person name="Tritt A."/>
            <person name="Yoshinaga Y."/>
            <person name="Zwiers L.-H."/>
            <person name="Turgeon B."/>
            <person name="Goodwin S."/>
            <person name="Spatafora J."/>
            <person name="Crous P."/>
            <person name="Grigoriev I."/>
        </authorList>
    </citation>
    <scope>NUCLEOTIDE SEQUENCE</scope>
    <source>
        <strain evidence="2">CBS 207.26</strain>
    </source>
</reference>
<feature type="transmembrane region" description="Helical" evidence="1">
    <location>
        <begin position="470"/>
        <end position="492"/>
    </location>
</feature>
<evidence type="ECO:0000256" key="1">
    <source>
        <dbReference type="SAM" id="Phobius"/>
    </source>
</evidence>
<evidence type="ECO:0000313" key="2">
    <source>
        <dbReference type="EMBL" id="KAF2182919.1"/>
    </source>
</evidence>
<keyword evidence="3" id="KW-1185">Reference proteome</keyword>
<gene>
    <name evidence="2" type="ORF">K469DRAFT_786959</name>
</gene>
<dbReference type="OrthoDB" id="5428040at2759"/>